<dbReference type="Gene3D" id="1.20.1280.290">
    <property type="match status" value="1"/>
</dbReference>
<dbReference type="GO" id="GO:0051119">
    <property type="term" value="F:sugar transmembrane transporter activity"/>
    <property type="evidence" value="ECO:0007669"/>
    <property type="project" value="InterPro"/>
</dbReference>
<name>A0A1W1Y2B7_9LACT</name>
<evidence type="ECO:0000313" key="7">
    <source>
        <dbReference type="Proteomes" id="UP000243884"/>
    </source>
</evidence>
<accession>A0A1W1Y2B7</accession>
<feature type="transmembrane region" description="Helical" evidence="5">
    <location>
        <begin position="57"/>
        <end position="76"/>
    </location>
</feature>
<evidence type="ECO:0000256" key="3">
    <source>
        <dbReference type="ARBA" id="ARBA00022989"/>
    </source>
</evidence>
<dbReference type="NCBIfam" id="NF037968">
    <property type="entry name" value="SemiSWEET_2"/>
    <property type="match status" value="1"/>
</dbReference>
<reference evidence="7" key="1">
    <citation type="submission" date="2017-04" db="EMBL/GenBank/DDBJ databases">
        <authorList>
            <person name="Varghese N."/>
            <person name="Submissions S."/>
        </authorList>
    </citation>
    <scope>NUCLEOTIDE SEQUENCE [LARGE SCALE GENOMIC DNA]</scope>
    <source>
        <strain evidence="7">DSM 21500</strain>
    </source>
</reference>
<feature type="transmembrane region" description="Helical" evidence="5">
    <location>
        <begin position="32"/>
        <end position="51"/>
    </location>
</feature>
<dbReference type="GO" id="GO:0016020">
    <property type="term" value="C:membrane"/>
    <property type="evidence" value="ECO:0007669"/>
    <property type="project" value="InterPro"/>
</dbReference>
<gene>
    <name evidence="6" type="ORF">SAMN04487984_0138</name>
</gene>
<evidence type="ECO:0000256" key="4">
    <source>
        <dbReference type="ARBA" id="ARBA00023136"/>
    </source>
</evidence>
<keyword evidence="4 5" id="KW-0472">Membrane</keyword>
<dbReference type="Pfam" id="PF04193">
    <property type="entry name" value="PQ-loop"/>
    <property type="match status" value="1"/>
</dbReference>
<dbReference type="InterPro" id="IPR006603">
    <property type="entry name" value="PQ-loop_rpt"/>
</dbReference>
<sequence length="84" mass="9469">MIGILAGILTTISAMPQALKTIKTRDVSGLSFWMYLTLVTGQILWLIHGTIIVDWGLILSNTISLIINGIIFFLIIKYQRQQHK</sequence>
<protein>
    <submittedName>
        <fullName evidence="6">MtN3 and saliva related transmembrane protein</fullName>
    </submittedName>
</protein>
<organism evidence="6 7">
    <name type="scientific">Aerococcus suis</name>
    <dbReference type="NCBI Taxonomy" id="371602"/>
    <lineage>
        <taxon>Bacteria</taxon>
        <taxon>Bacillati</taxon>
        <taxon>Bacillota</taxon>
        <taxon>Bacilli</taxon>
        <taxon>Lactobacillales</taxon>
        <taxon>Aerococcaceae</taxon>
        <taxon>Aerococcus</taxon>
    </lineage>
</organism>
<dbReference type="EMBL" id="FWXK01000001">
    <property type="protein sequence ID" value="SMC30313.1"/>
    <property type="molecule type" value="Genomic_DNA"/>
</dbReference>
<evidence type="ECO:0000256" key="1">
    <source>
        <dbReference type="ARBA" id="ARBA00004141"/>
    </source>
</evidence>
<dbReference type="InterPro" id="IPR047662">
    <property type="entry name" value="SemiSWEET"/>
</dbReference>
<dbReference type="OrthoDB" id="9814012at2"/>
<dbReference type="STRING" id="371602.SAMN04487984_0138"/>
<evidence type="ECO:0000313" key="6">
    <source>
        <dbReference type="EMBL" id="SMC30313.1"/>
    </source>
</evidence>
<keyword evidence="3 5" id="KW-1133">Transmembrane helix</keyword>
<evidence type="ECO:0000256" key="5">
    <source>
        <dbReference type="SAM" id="Phobius"/>
    </source>
</evidence>
<dbReference type="AlphaFoldDB" id="A0A1W1Y2B7"/>
<proteinExistence type="predicted"/>
<keyword evidence="7" id="KW-1185">Reference proteome</keyword>
<dbReference type="Proteomes" id="UP000243884">
    <property type="component" value="Unassembled WGS sequence"/>
</dbReference>
<evidence type="ECO:0000256" key="2">
    <source>
        <dbReference type="ARBA" id="ARBA00022692"/>
    </source>
</evidence>
<comment type="subcellular location">
    <subcellularLocation>
        <location evidence="1">Membrane</location>
        <topology evidence="1">Multi-pass membrane protein</topology>
    </subcellularLocation>
</comment>
<dbReference type="RefSeq" id="WP_084097751.1">
    <property type="nucleotide sequence ID" value="NZ_FWXK01000001.1"/>
</dbReference>
<keyword evidence="2 5" id="KW-0812">Transmembrane</keyword>